<keyword evidence="1" id="KW-0315">Glutamine amidotransferase</keyword>
<evidence type="ECO:0000313" key="1">
    <source>
        <dbReference type="EMBL" id="VWM01515.1"/>
    </source>
</evidence>
<dbReference type="EMBL" id="CABWIC010000030">
    <property type="protein sequence ID" value="VWM01515.1"/>
    <property type="molecule type" value="Genomic_DNA"/>
</dbReference>
<dbReference type="GO" id="GO:0016757">
    <property type="term" value="F:glycosyltransferase activity"/>
    <property type="evidence" value="ECO:0007669"/>
    <property type="project" value="UniProtKB-KW"/>
</dbReference>
<dbReference type="RefSeq" id="WP_152063823.1">
    <property type="nucleotide sequence ID" value="NZ_CABWIC010000030.1"/>
</dbReference>
<dbReference type="GO" id="GO:0005829">
    <property type="term" value="C:cytosol"/>
    <property type="evidence" value="ECO:0007669"/>
    <property type="project" value="TreeGrafter"/>
</dbReference>
<organism evidence="1 2">
    <name type="scientific">Collinsella intestinalis</name>
    <dbReference type="NCBI Taxonomy" id="147207"/>
    <lineage>
        <taxon>Bacteria</taxon>
        <taxon>Bacillati</taxon>
        <taxon>Actinomycetota</taxon>
        <taxon>Coriobacteriia</taxon>
        <taxon>Coriobacteriales</taxon>
        <taxon>Coriobacteriaceae</taxon>
        <taxon>Collinsella</taxon>
    </lineage>
</organism>
<dbReference type="InterPro" id="IPR029062">
    <property type="entry name" value="Class_I_gatase-like"/>
</dbReference>
<dbReference type="OrthoDB" id="9813383at2"/>
<sequence length="265" mass="29209">MTAADDRPIILIAPRLEQPKPCLQMPERLAPEETGSTVFLNAILAAGGLPLIMALTEDEDVIARYVEMADGVAIPGGQDVDPALWGEEEPYDERLLCHERDSFELKLIRAALKAHKPLFATCRGMQILNVALGGTLCMDVPSLPVPEGKVHWRHLPILNDPAHPIAVEDGSLLARVLDWPGEVQVNSSHHCCVDRLGDGVRLVAVATDGVPEAIEVEDERFCMGVQWHPEYTWESIPTDFKLWCAFVRAARGERWVGSPLAERCA</sequence>
<dbReference type="InterPro" id="IPR044668">
    <property type="entry name" value="PuuD-like"/>
</dbReference>
<dbReference type="Gene3D" id="3.40.50.880">
    <property type="match status" value="1"/>
</dbReference>
<dbReference type="Proteomes" id="UP000405524">
    <property type="component" value="Unassembled WGS sequence"/>
</dbReference>
<dbReference type="PANTHER" id="PTHR43235:SF1">
    <property type="entry name" value="GLUTAMINE AMIDOTRANSFERASE PB2B2.05-RELATED"/>
    <property type="match status" value="1"/>
</dbReference>
<evidence type="ECO:0000313" key="2">
    <source>
        <dbReference type="Proteomes" id="UP000405524"/>
    </source>
</evidence>
<name>A0A5K1JBH5_9ACTN</name>
<keyword evidence="1" id="KW-0808">Transferase</keyword>
<dbReference type="EC" id="2.4.2.-" evidence="1"/>
<keyword evidence="1" id="KW-0328">Glycosyltransferase</keyword>
<dbReference type="GeneID" id="77466306"/>
<dbReference type="GO" id="GO:0033969">
    <property type="term" value="F:gamma-glutamyl-gamma-aminobutyrate hydrolase activity"/>
    <property type="evidence" value="ECO:0007669"/>
    <property type="project" value="TreeGrafter"/>
</dbReference>
<dbReference type="CDD" id="cd01745">
    <property type="entry name" value="GATase1_2"/>
    <property type="match status" value="1"/>
</dbReference>
<dbReference type="PANTHER" id="PTHR43235">
    <property type="entry name" value="GLUTAMINE AMIDOTRANSFERASE PB2B2.05-RELATED"/>
    <property type="match status" value="1"/>
</dbReference>
<dbReference type="InterPro" id="IPR011697">
    <property type="entry name" value="Peptidase_C26"/>
</dbReference>
<dbReference type="AlphaFoldDB" id="A0A5K1JBH5"/>
<gene>
    <name evidence="1" type="ORF">JKKLCJKK_01314</name>
</gene>
<dbReference type="SUPFAM" id="SSF52317">
    <property type="entry name" value="Class I glutamine amidotransferase-like"/>
    <property type="match status" value="1"/>
</dbReference>
<dbReference type="PROSITE" id="PS51273">
    <property type="entry name" value="GATASE_TYPE_1"/>
    <property type="match status" value="1"/>
</dbReference>
<dbReference type="GO" id="GO:0006598">
    <property type="term" value="P:polyamine catabolic process"/>
    <property type="evidence" value="ECO:0007669"/>
    <property type="project" value="TreeGrafter"/>
</dbReference>
<reference evidence="1 2" key="1">
    <citation type="submission" date="2019-10" db="EMBL/GenBank/DDBJ databases">
        <authorList>
            <person name="Wolf R A."/>
        </authorList>
    </citation>
    <scope>NUCLEOTIDE SEQUENCE [LARGE SCALE GENOMIC DNA]</scope>
    <source>
        <strain evidence="1">Collinsella_intestinalis_DSM_13632</strain>
    </source>
</reference>
<proteinExistence type="predicted"/>
<dbReference type="Pfam" id="PF07722">
    <property type="entry name" value="Peptidase_C26"/>
    <property type="match status" value="1"/>
</dbReference>
<accession>A0A5K1JBH5</accession>
<protein>
    <submittedName>
        <fullName evidence="1">Glutamine amidotransferase</fullName>
        <ecNumber evidence="1">2.4.2.-</ecNumber>
    </submittedName>
</protein>